<keyword evidence="1" id="KW-0472">Membrane</keyword>
<name>A0A804LPF1_MAIZE</name>
<organism evidence="2 3">
    <name type="scientific">Zea mays</name>
    <name type="common">Maize</name>
    <dbReference type="NCBI Taxonomy" id="4577"/>
    <lineage>
        <taxon>Eukaryota</taxon>
        <taxon>Viridiplantae</taxon>
        <taxon>Streptophyta</taxon>
        <taxon>Embryophyta</taxon>
        <taxon>Tracheophyta</taxon>
        <taxon>Spermatophyta</taxon>
        <taxon>Magnoliopsida</taxon>
        <taxon>Liliopsida</taxon>
        <taxon>Poales</taxon>
        <taxon>Poaceae</taxon>
        <taxon>PACMAD clade</taxon>
        <taxon>Panicoideae</taxon>
        <taxon>Andropogonodae</taxon>
        <taxon>Andropogoneae</taxon>
        <taxon>Tripsacinae</taxon>
        <taxon>Zea</taxon>
    </lineage>
</organism>
<proteinExistence type="predicted"/>
<reference evidence="3" key="1">
    <citation type="submission" date="2015-12" db="EMBL/GenBank/DDBJ databases">
        <title>Update maize B73 reference genome by single molecule sequencing technologies.</title>
        <authorList>
            <consortium name="Maize Genome Sequencing Project"/>
            <person name="Ware D."/>
        </authorList>
    </citation>
    <scope>NUCLEOTIDE SEQUENCE [LARGE SCALE GENOMIC DNA]</scope>
    <source>
        <strain evidence="3">cv. B73</strain>
    </source>
</reference>
<dbReference type="EnsemblPlants" id="Zm00001eb026040_T001">
    <property type="protein sequence ID" value="Zm00001eb026040_P001"/>
    <property type="gene ID" value="Zm00001eb026040"/>
</dbReference>
<dbReference type="Proteomes" id="UP000007305">
    <property type="component" value="Chromosome 1"/>
</dbReference>
<dbReference type="InParanoid" id="A0A804LPF1"/>
<accession>A0A804LPF1</accession>
<evidence type="ECO:0000313" key="2">
    <source>
        <dbReference type="EnsemblPlants" id="Zm00001eb026040_P001"/>
    </source>
</evidence>
<reference evidence="2" key="3">
    <citation type="submission" date="2021-05" db="UniProtKB">
        <authorList>
            <consortium name="EnsemblPlants"/>
        </authorList>
    </citation>
    <scope>IDENTIFICATION</scope>
    <source>
        <strain evidence="2">cv. B73</strain>
    </source>
</reference>
<evidence type="ECO:0000313" key="3">
    <source>
        <dbReference type="Proteomes" id="UP000007305"/>
    </source>
</evidence>
<sequence length="134" mass="14691">MTARHVLAPHRRLLRLMRAQPPGPVDEGAIVLAAKHAETMAGKPLLYGIGTLLVMPLRTLYGVGCVFGARWFLYNMTSISPSLQIEFFGHSSAHTPRHCDSTPTPRGKERQLLHLTAWALVAVVQADVTTPMVV</sequence>
<keyword evidence="3" id="KW-1185">Reference proteome</keyword>
<protein>
    <submittedName>
        <fullName evidence="2">Uncharacterized protein</fullName>
    </submittedName>
</protein>
<keyword evidence="1" id="KW-1133">Transmembrane helix</keyword>
<evidence type="ECO:0000256" key="1">
    <source>
        <dbReference type="SAM" id="Phobius"/>
    </source>
</evidence>
<dbReference type="AlphaFoldDB" id="A0A804LPF1"/>
<dbReference type="Gramene" id="Zm00001eb026040_T001">
    <property type="protein sequence ID" value="Zm00001eb026040_P001"/>
    <property type="gene ID" value="Zm00001eb026040"/>
</dbReference>
<reference evidence="2" key="2">
    <citation type="submission" date="2019-07" db="EMBL/GenBank/DDBJ databases">
        <authorList>
            <person name="Seetharam A."/>
            <person name="Woodhouse M."/>
            <person name="Cannon E."/>
        </authorList>
    </citation>
    <scope>NUCLEOTIDE SEQUENCE [LARGE SCALE GENOMIC DNA]</scope>
    <source>
        <strain evidence="2">cv. B73</strain>
    </source>
</reference>
<keyword evidence="1" id="KW-0812">Transmembrane</keyword>
<feature type="transmembrane region" description="Helical" evidence="1">
    <location>
        <begin position="45"/>
        <end position="73"/>
    </location>
</feature>